<feature type="compositionally biased region" description="Basic and acidic residues" evidence="1">
    <location>
        <begin position="67"/>
        <end position="76"/>
    </location>
</feature>
<keyword evidence="3" id="KW-1185">Reference proteome</keyword>
<reference evidence="2" key="1">
    <citation type="journal article" date="2020" name="Stud. Mycol.">
        <title>101 Dothideomycetes genomes: a test case for predicting lifestyles and emergence of pathogens.</title>
        <authorList>
            <person name="Haridas S."/>
            <person name="Albert R."/>
            <person name="Binder M."/>
            <person name="Bloem J."/>
            <person name="Labutti K."/>
            <person name="Salamov A."/>
            <person name="Andreopoulos B."/>
            <person name="Baker S."/>
            <person name="Barry K."/>
            <person name="Bills G."/>
            <person name="Bluhm B."/>
            <person name="Cannon C."/>
            <person name="Castanera R."/>
            <person name="Culley D."/>
            <person name="Daum C."/>
            <person name="Ezra D."/>
            <person name="Gonzalez J."/>
            <person name="Henrissat B."/>
            <person name="Kuo A."/>
            <person name="Liang C."/>
            <person name="Lipzen A."/>
            <person name="Lutzoni F."/>
            <person name="Magnuson J."/>
            <person name="Mondo S."/>
            <person name="Nolan M."/>
            <person name="Ohm R."/>
            <person name="Pangilinan J."/>
            <person name="Park H.-J."/>
            <person name="Ramirez L."/>
            <person name="Alfaro M."/>
            <person name="Sun H."/>
            <person name="Tritt A."/>
            <person name="Yoshinaga Y."/>
            <person name="Zwiers L.-H."/>
            <person name="Turgeon B."/>
            <person name="Goodwin S."/>
            <person name="Spatafora J."/>
            <person name="Crous P."/>
            <person name="Grigoriev I."/>
        </authorList>
    </citation>
    <scope>NUCLEOTIDE SEQUENCE</scope>
    <source>
        <strain evidence="2">CBS 122681</strain>
    </source>
</reference>
<dbReference type="Proteomes" id="UP000799324">
    <property type="component" value="Unassembled WGS sequence"/>
</dbReference>
<feature type="region of interest" description="Disordered" evidence="1">
    <location>
        <begin position="51"/>
        <end position="102"/>
    </location>
</feature>
<name>A0A6A6T2F4_9PLEO</name>
<protein>
    <submittedName>
        <fullName evidence="2">Uncharacterized protein</fullName>
    </submittedName>
</protein>
<proteinExistence type="predicted"/>
<gene>
    <name evidence="2" type="ORF">K491DRAFT_494692</name>
</gene>
<feature type="compositionally biased region" description="Basic residues" evidence="1">
    <location>
        <begin position="218"/>
        <end position="231"/>
    </location>
</feature>
<evidence type="ECO:0000313" key="3">
    <source>
        <dbReference type="Proteomes" id="UP000799324"/>
    </source>
</evidence>
<dbReference type="OrthoDB" id="5309037at2759"/>
<dbReference type="AlphaFoldDB" id="A0A6A6T2F4"/>
<accession>A0A6A6T2F4</accession>
<feature type="region of interest" description="Disordered" evidence="1">
    <location>
        <begin position="214"/>
        <end position="245"/>
    </location>
</feature>
<evidence type="ECO:0000313" key="2">
    <source>
        <dbReference type="EMBL" id="KAF2653940.1"/>
    </source>
</evidence>
<dbReference type="EMBL" id="MU004372">
    <property type="protein sequence ID" value="KAF2653940.1"/>
    <property type="molecule type" value="Genomic_DNA"/>
</dbReference>
<evidence type="ECO:0000256" key="1">
    <source>
        <dbReference type="SAM" id="MobiDB-lite"/>
    </source>
</evidence>
<organism evidence="2 3">
    <name type="scientific">Lophiostoma macrostomum CBS 122681</name>
    <dbReference type="NCBI Taxonomy" id="1314788"/>
    <lineage>
        <taxon>Eukaryota</taxon>
        <taxon>Fungi</taxon>
        <taxon>Dikarya</taxon>
        <taxon>Ascomycota</taxon>
        <taxon>Pezizomycotina</taxon>
        <taxon>Dothideomycetes</taxon>
        <taxon>Pleosporomycetidae</taxon>
        <taxon>Pleosporales</taxon>
        <taxon>Lophiostomataceae</taxon>
        <taxon>Lophiostoma</taxon>
    </lineage>
</organism>
<dbReference type="PANTHER" id="PTHR42354">
    <property type="entry name" value="C2H2-TYPE DOMAIN-CONTAINING PROTEIN"/>
    <property type="match status" value="1"/>
</dbReference>
<dbReference type="PANTHER" id="PTHR42354:SF1">
    <property type="entry name" value="C2H2-TYPE DOMAIN-CONTAINING PROTEIN"/>
    <property type="match status" value="1"/>
</dbReference>
<sequence length="376" mass="42513">MKDHLGEIAVESTNVSQDLEAIASLLGTLSETFGSATNLYRKLRRKIHKSEQYDGSLHTKSSRRRRDSSSDSDALHKALLRQRGRTSSTTRKRDDVSDSDEEVIAEDSAVVHAEYQHGYDRFGEQFAVGDLLAQNQLQTQIIRLQQTIIRLHQHEETDLSSSDLRHLLQTTRSTRTAAKDALIALYQRLRRDHEHPRISGAFPHPALNPQCHETVVHHSSRRARSTSRSRSQRTDISNTTTPPPPTTLFCPYALDLQRNPTQPLASAFHHGGDARCPYCRHQLSISSSSSVSTSRAWEVVFDDENPFARRRARTFIFGSRFVVKCHREGGGFACVLCCRWRNADTVCWEVAELIDHVWREHGVGDVLGDGDVWEVG</sequence>